<dbReference type="Pfam" id="PF01145">
    <property type="entry name" value="Band_7"/>
    <property type="match status" value="1"/>
</dbReference>
<evidence type="ECO:0000313" key="4">
    <source>
        <dbReference type="EMBL" id="CAA9278028.1"/>
    </source>
</evidence>
<dbReference type="SUPFAM" id="SSF117892">
    <property type="entry name" value="Band 7/SPFH domain"/>
    <property type="match status" value="1"/>
</dbReference>
<dbReference type="InterPro" id="IPR036013">
    <property type="entry name" value="Band_7/SPFH_dom_sf"/>
</dbReference>
<organism evidence="4">
    <name type="scientific">uncultured Chloroflexia bacterium</name>
    <dbReference type="NCBI Taxonomy" id="1672391"/>
    <lineage>
        <taxon>Bacteria</taxon>
        <taxon>Bacillati</taxon>
        <taxon>Chloroflexota</taxon>
        <taxon>Chloroflexia</taxon>
        <taxon>environmental samples</taxon>
    </lineage>
</organism>
<evidence type="ECO:0000259" key="3">
    <source>
        <dbReference type="Pfam" id="PF01145"/>
    </source>
</evidence>
<dbReference type="EMBL" id="CADCTK010000736">
    <property type="protein sequence ID" value="CAA9278028.1"/>
    <property type="molecule type" value="Genomic_DNA"/>
</dbReference>
<proteinExistence type="predicted"/>
<name>A0A6J4JG41_9CHLR</name>
<feature type="region of interest" description="Disordered" evidence="1">
    <location>
        <begin position="373"/>
        <end position="395"/>
    </location>
</feature>
<feature type="transmembrane region" description="Helical" evidence="2">
    <location>
        <begin position="81"/>
        <end position="100"/>
    </location>
</feature>
<feature type="transmembrane region" description="Helical" evidence="2">
    <location>
        <begin position="32"/>
        <end position="48"/>
    </location>
</feature>
<feature type="compositionally biased region" description="Polar residues" evidence="1">
    <location>
        <begin position="373"/>
        <end position="385"/>
    </location>
</feature>
<sequence>MRRLLPNVLLVLLLLFLLPIYQANPTTEVLALAILLLGAALFLGYTNQTRGLETLAALTAVISFIGVGFLGRTLVGSANGAYCFLVLWLLVLLVGFGVLWRKAIVVERGQILVINQLPDNRVLIWNEGFHRPLNPIFERLVAALPSYELILEAMFENLNTESLFNIDRLELIVRYQIAKPREVVFCFPNREQAREVLLRERPQVDTTAELVAFWTEMIRRQMLLEVEQSVRSVIANVVGPTDVARKRDQYARQARQRLQASVDRWGVEILDLRFMDVVIASERIRAANRDKIIERERQDAQRNAELRAQEVTLVGEAHAHATARMVEELVRTLKVQGTPLTIEEIERIVITAMQRVNDQQQLTGFFRDVAHNTASAQPSTGTTANLGEPPAGTSR</sequence>
<protein>
    <recommendedName>
        <fullName evidence="3">Band 7 domain-containing protein</fullName>
    </recommendedName>
</protein>
<keyword evidence="2" id="KW-0472">Membrane</keyword>
<evidence type="ECO:0000256" key="2">
    <source>
        <dbReference type="SAM" id="Phobius"/>
    </source>
</evidence>
<dbReference type="AlphaFoldDB" id="A0A6J4JG41"/>
<keyword evidence="2" id="KW-0812">Transmembrane</keyword>
<keyword evidence="2" id="KW-1133">Transmembrane helix</keyword>
<accession>A0A6J4JG41</accession>
<feature type="transmembrane region" description="Helical" evidence="2">
    <location>
        <begin position="55"/>
        <end position="75"/>
    </location>
</feature>
<reference evidence="4" key="1">
    <citation type="submission" date="2020-02" db="EMBL/GenBank/DDBJ databases">
        <authorList>
            <person name="Meier V. D."/>
        </authorList>
    </citation>
    <scope>NUCLEOTIDE SEQUENCE</scope>
    <source>
        <strain evidence="4">AVDCRST_MAG26</strain>
    </source>
</reference>
<evidence type="ECO:0000256" key="1">
    <source>
        <dbReference type="SAM" id="MobiDB-lite"/>
    </source>
</evidence>
<dbReference type="Gene3D" id="3.30.479.30">
    <property type="entry name" value="Band 7 domain"/>
    <property type="match status" value="1"/>
</dbReference>
<feature type="domain" description="Band 7" evidence="3">
    <location>
        <begin position="105"/>
        <end position="306"/>
    </location>
</feature>
<gene>
    <name evidence="4" type="ORF">AVDCRST_MAG26-3181</name>
</gene>
<dbReference type="InterPro" id="IPR001107">
    <property type="entry name" value="Band_7"/>
</dbReference>